<dbReference type="Gene3D" id="3.90.550.10">
    <property type="entry name" value="Spore Coat Polysaccharide Biosynthesis Protein SpsA, Chain A"/>
    <property type="match status" value="1"/>
</dbReference>
<protein>
    <submittedName>
        <fullName evidence="1">Uncharacterized protein</fullName>
    </submittedName>
</protein>
<dbReference type="InterPro" id="IPR029044">
    <property type="entry name" value="Nucleotide-diphossugar_trans"/>
</dbReference>
<gene>
    <name evidence="1" type="ORF">H0I76_13840</name>
</gene>
<dbReference type="SUPFAM" id="SSF53335">
    <property type="entry name" value="S-adenosyl-L-methionine-dependent methyltransferases"/>
    <property type="match status" value="1"/>
</dbReference>
<accession>A0A8J7SFP9</accession>
<dbReference type="AlphaFoldDB" id="A0A8J7SFP9"/>
<dbReference type="InterPro" id="IPR029063">
    <property type="entry name" value="SAM-dependent_MTases_sf"/>
</dbReference>
<evidence type="ECO:0000313" key="2">
    <source>
        <dbReference type="Proteomes" id="UP000655420"/>
    </source>
</evidence>
<proteinExistence type="predicted"/>
<name>A0A8J7SFP9_9RHOB</name>
<comment type="caution">
    <text evidence="1">The sequence shown here is derived from an EMBL/GenBank/DDBJ whole genome shotgun (WGS) entry which is preliminary data.</text>
</comment>
<dbReference type="SUPFAM" id="SSF53448">
    <property type="entry name" value="Nucleotide-diphospho-sugar transferases"/>
    <property type="match status" value="1"/>
</dbReference>
<keyword evidence="2" id="KW-1185">Reference proteome</keyword>
<dbReference type="EMBL" id="JAEHHL010000008">
    <property type="protein sequence ID" value="MBK0400276.1"/>
    <property type="molecule type" value="Genomic_DNA"/>
</dbReference>
<evidence type="ECO:0000313" key="1">
    <source>
        <dbReference type="EMBL" id="MBK0400276.1"/>
    </source>
</evidence>
<reference evidence="1" key="1">
    <citation type="submission" date="2020-12" db="EMBL/GenBank/DDBJ databases">
        <title>Bacterial taxonomy.</title>
        <authorList>
            <person name="Pan X."/>
        </authorList>
    </citation>
    <scope>NUCLEOTIDE SEQUENCE</scope>
    <source>
        <strain evidence="1">M0105</strain>
    </source>
</reference>
<organism evidence="1 2">
    <name type="scientific">Thermohalobaculum xanthum</name>
    <dbReference type="NCBI Taxonomy" id="2753746"/>
    <lineage>
        <taxon>Bacteria</taxon>
        <taxon>Pseudomonadati</taxon>
        <taxon>Pseudomonadota</taxon>
        <taxon>Alphaproteobacteria</taxon>
        <taxon>Rhodobacterales</taxon>
        <taxon>Paracoccaceae</taxon>
        <taxon>Thermohalobaculum</taxon>
    </lineage>
</organism>
<dbReference type="Proteomes" id="UP000655420">
    <property type="component" value="Unassembled WGS sequence"/>
</dbReference>
<dbReference type="RefSeq" id="WP_200610857.1">
    <property type="nucleotide sequence ID" value="NZ_JAEHHL010000008.1"/>
</dbReference>
<sequence length="461" mass="52580">MANPYKTHWYHRQPQFWLDRDPHRPMGTNKTPEVIRLDPVEGHEPSGKPPVRIFLGTEPRQYRATRIFVWSVMQHRDPARAYEITLMSDLDGIPREGWKTGFTNYRYAIPHLAGNAGRGIYNDVDQIYLSDPAEMFDLDMQGKGVLAISEKENSVMLIDCEVMAPHWTLDAVKAGEGHAHFKGVMSATGLFGELPGVWNSRDGEHPVPQIRCLHYTTLHTQPWKPFPEMLRYGENALGYLWHDMEKAADEAGYLMFTAEHPSREFAELVRLYQQMHETPETFAGHRLGKHVETVAELIKKTGAATLLDYGSGKGKEYSRIEGEPEDSAWRTVTAWPGVRVRCYDPGHPPFATLPDEQFDGVISTDVVEHLASFDVPWVIDQMFARARRFVFVVAACYPAEKSLPNGRNAHTTLQPPYWWHTQMVLAARRYPGVEWKLACDEKGRFGKNRTFFDASSPSPLE</sequence>